<dbReference type="EMBL" id="JBHLYR010000006">
    <property type="protein sequence ID" value="MFB9990526.1"/>
    <property type="molecule type" value="Genomic_DNA"/>
</dbReference>
<dbReference type="PANTHER" id="PTHR41386">
    <property type="entry name" value="INTEGRAL MEMBRANE PROTEIN-RELATED"/>
    <property type="match status" value="1"/>
</dbReference>
<protein>
    <submittedName>
        <fullName evidence="3">DUF1003 domain-containing protein</fullName>
    </submittedName>
</protein>
<organism evidence="3 4">
    <name type="scientific">Deinococcus oregonensis</name>
    <dbReference type="NCBI Taxonomy" id="1805970"/>
    <lineage>
        <taxon>Bacteria</taxon>
        <taxon>Thermotogati</taxon>
        <taxon>Deinococcota</taxon>
        <taxon>Deinococci</taxon>
        <taxon>Deinococcales</taxon>
        <taxon>Deinococcaceae</taxon>
        <taxon>Deinococcus</taxon>
    </lineage>
</organism>
<evidence type="ECO:0000313" key="4">
    <source>
        <dbReference type="Proteomes" id="UP001589733"/>
    </source>
</evidence>
<keyword evidence="2" id="KW-0472">Membrane</keyword>
<comment type="caution">
    <text evidence="3">The sequence shown here is derived from an EMBL/GenBank/DDBJ whole genome shotgun (WGS) entry which is preliminary data.</text>
</comment>
<dbReference type="PANTHER" id="PTHR41386:SF1">
    <property type="entry name" value="MEMBRANE PROTEIN"/>
    <property type="match status" value="1"/>
</dbReference>
<reference evidence="3 4" key="1">
    <citation type="submission" date="2024-09" db="EMBL/GenBank/DDBJ databases">
        <authorList>
            <person name="Sun Q."/>
            <person name="Mori K."/>
        </authorList>
    </citation>
    <scope>NUCLEOTIDE SEQUENCE [LARGE SCALE GENOMIC DNA]</scope>
    <source>
        <strain evidence="3 4">JCM 13503</strain>
    </source>
</reference>
<dbReference type="Proteomes" id="UP001589733">
    <property type="component" value="Unassembled WGS sequence"/>
</dbReference>
<feature type="transmembrane region" description="Helical" evidence="2">
    <location>
        <begin position="98"/>
        <end position="120"/>
    </location>
</feature>
<evidence type="ECO:0000256" key="2">
    <source>
        <dbReference type="SAM" id="Phobius"/>
    </source>
</evidence>
<feature type="region of interest" description="Disordered" evidence="1">
    <location>
        <begin position="36"/>
        <end position="58"/>
    </location>
</feature>
<proteinExistence type="predicted"/>
<feature type="transmembrane region" description="Helical" evidence="2">
    <location>
        <begin position="126"/>
        <end position="148"/>
    </location>
</feature>
<evidence type="ECO:0000256" key="1">
    <source>
        <dbReference type="SAM" id="MobiDB-lite"/>
    </source>
</evidence>
<dbReference type="RefSeq" id="WP_380004532.1">
    <property type="nucleotide sequence ID" value="NZ_JBHLYR010000006.1"/>
</dbReference>
<keyword evidence="2" id="KW-0812">Transmembrane</keyword>
<accession>A0ABV6ASP3</accession>
<dbReference type="Pfam" id="PF06210">
    <property type="entry name" value="DUF1003"/>
    <property type="match status" value="1"/>
</dbReference>
<sequence length="223" mass="25044">MKAILVALTRCCQLQHNHLKLLFTWVVQQEWKGKGHMDKSVPQQSDHAALQQPPPGSFGDVIERNAKILREMHQSTEARRSTQDRVADTITRFTGSMVFVYLHLAIIGGWVIVNLGWLGIKPFDPYPFGLLTMAGSLEAIFLSTFVLISQNRMTEAASKRAELDLQVNMLTEHELTQLVRLTNALAQHLGLENPSPARLQEAMEDVNPEQVAEMMERGSESAE</sequence>
<name>A0ABV6ASP3_9DEIO</name>
<gene>
    <name evidence="3" type="ORF">ACFFLM_00800</name>
</gene>
<keyword evidence="2" id="KW-1133">Transmembrane helix</keyword>
<dbReference type="InterPro" id="IPR010406">
    <property type="entry name" value="DUF1003"/>
</dbReference>
<evidence type="ECO:0000313" key="3">
    <source>
        <dbReference type="EMBL" id="MFB9990526.1"/>
    </source>
</evidence>
<keyword evidence="4" id="KW-1185">Reference proteome</keyword>